<name>A0AAD5U8N2_9FUNG</name>
<evidence type="ECO:0000259" key="1">
    <source>
        <dbReference type="PROSITE" id="PS50904"/>
    </source>
</evidence>
<dbReference type="EMBL" id="JADGJW010000113">
    <property type="protein sequence ID" value="KAJ3223902.1"/>
    <property type="molecule type" value="Genomic_DNA"/>
</dbReference>
<feature type="domain" description="PRELI/MSF1" evidence="1">
    <location>
        <begin position="1"/>
        <end position="126"/>
    </location>
</feature>
<comment type="caution">
    <text evidence="2">The sequence shown here is derived from an EMBL/GenBank/DDBJ whole genome shotgun (WGS) entry which is preliminary data.</text>
</comment>
<dbReference type="Proteomes" id="UP001211065">
    <property type="component" value="Unassembled WGS sequence"/>
</dbReference>
<accession>A0AAD5U8N2</accession>
<organism evidence="2 3">
    <name type="scientific">Clydaea vesicula</name>
    <dbReference type="NCBI Taxonomy" id="447962"/>
    <lineage>
        <taxon>Eukaryota</taxon>
        <taxon>Fungi</taxon>
        <taxon>Fungi incertae sedis</taxon>
        <taxon>Chytridiomycota</taxon>
        <taxon>Chytridiomycota incertae sedis</taxon>
        <taxon>Chytridiomycetes</taxon>
        <taxon>Lobulomycetales</taxon>
        <taxon>Lobulomycetaceae</taxon>
        <taxon>Clydaea</taxon>
    </lineage>
</organism>
<evidence type="ECO:0000313" key="3">
    <source>
        <dbReference type="Proteomes" id="UP001211065"/>
    </source>
</evidence>
<dbReference type="InterPro" id="IPR006797">
    <property type="entry name" value="PRELI/MSF1_dom"/>
</dbReference>
<dbReference type="PANTHER" id="PTHR11158">
    <property type="entry name" value="MSF1/PX19 RELATED"/>
    <property type="match status" value="1"/>
</dbReference>
<evidence type="ECO:0000313" key="2">
    <source>
        <dbReference type="EMBL" id="KAJ3223902.1"/>
    </source>
</evidence>
<keyword evidence="3" id="KW-1185">Reference proteome</keyword>
<sequence>MKSTIRNFQAVSEAVFRKYPNPFAQHVYSNDVISRTVDDNGDVWVLEQSIVDPITLSMKTITRNLSHTKLMLVEETQIIKPHPINVSWTQVEASARIISNVSWSSLRSSVERYGFYKGKDNMIRVY</sequence>
<dbReference type="GO" id="GO:0005758">
    <property type="term" value="C:mitochondrial intermembrane space"/>
    <property type="evidence" value="ECO:0007669"/>
    <property type="project" value="InterPro"/>
</dbReference>
<dbReference type="Pfam" id="PF04707">
    <property type="entry name" value="PRELI"/>
    <property type="match status" value="1"/>
</dbReference>
<dbReference type="PROSITE" id="PS50904">
    <property type="entry name" value="PRELI_MSF1"/>
    <property type="match status" value="1"/>
</dbReference>
<dbReference type="InterPro" id="IPR037365">
    <property type="entry name" value="Slowmo/Ups"/>
</dbReference>
<dbReference type="AlphaFoldDB" id="A0AAD5U8N2"/>
<protein>
    <recommendedName>
        <fullName evidence="1">PRELI/MSF1 domain-containing protein</fullName>
    </recommendedName>
</protein>
<proteinExistence type="predicted"/>
<gene>
    <name evidence="2" type="ORF">HK099_000563</name>
</gene>
<reference evidence="2" key="1">
    <citation type="submission" date="2020-05" db="EMBL/GenBank/DDBJ databases">
        <title>Phylogenomic resolution of chytrid fungi.</title>
        <authorList>
            <person name="Stajich J.E."/>
            <person name="Amses K."/>
            <person name="Simmons R."/>
            <person name="Seto K."/>
            <person name="Myers J."/>
            <person name="Bonds A."/>
            <person name="Quandt C.A."/>
            <person name="Barry K."/>
            <person name="Liu P."/>
            <person name="Grigoriev I."/>
            <person name="Longcore J.E."/>
            <person name="James T.Y."/>
        </authorList>
    </citation>
    <scope>NUCLEOTIDE SEQUENCE</scope>
    <source>
        <strain evidence="2">JEL0476</strain>
    </source>
</reference>